<dbReference type="InterPro" id="IPR004626">
    <property type="entry name" value="RarD"/>
</dbReference>
<dbReference type="Pfam" id="PF00892">
    <property type="entry name" value="EamA"/>
    <property type="match status" value="1"/>
</dbReference>
<evidence type="ECO:0000256" key="1">
    <source>
        <dbReference type="ARBA" id="ARBA00004651"/>
    </source>
</evidence>
<evidence type="ECO:0000313" key="11">
    <source>
        <dbReference type="EMBL" id="SHI76374.1"/>
    </source>
</evidence>
<evidence type="ECO:0000313" key="12">
    <source>
        <dbReference type="Proteomes" id="UP000184292"/>
    </source>
</evidence>
<feature type="transmembrane region" description="Helical" evidence="9">
    <location>
        <begin position="91"/>
        <end position="111"/>
    </location>
</feature>
<feature type="transmembrane region" description="Helical" evidence="9">
    <location>
        <begin position="232"/>
        <end position="250"/>
    </location>
</feature>
<feature type="domain" description="EamA" evidence="10">
    <location>
        <begin position="29"/>
        <end position="163"/>
    </location>
</feature>
<feature type="transmembrane region" description="Helical" evidence="9">
    <location>
        <begin position="286"/>
        <end position="306"/>
    </location>
</feature>
<dbReference type="GO" id="GO:0005886">
    <property type="term" value="C:plasma membrane"/>
    <property type="evidence" value="ECO:0007669"/>
    <property type="project" value="UniProtKB-SubCell"/>
</dbReference>
<reference evidence="11 12" key="1">
    <citation type="submission" date="2016-11" db="EMBL/GenBank/DDBJ databases">
        <authorList>
            <person name="Jaros S."/>
            <person name="Januszkiewicz K."/>
            <person name="Wedrychowicz H."/>
        </authorList>
    </citation>
    <scope>NUCLEOTIDE SEQUENCE [LARGE SCALE GENOMIC DNA]</scope>
    <source>
        <strain evidence="11 12">DSM 100565</strain>
    </source>
</reference>
<sequence length="309" mass="32293">MTATPSSLAAAPADAAPPRRPARVDTARGLRFALAAYAMWGLLPLYLKALSHVPALEVVAHRGLWSVPVAAAAVILGGRLDALRAALTPRLVAMAALTAALISVNWCVYVWSVSAGRTVDAALGYYINPLFSMFLGWALMGERLSRRQVAAIALAALAVLVLTVESRTVPWVGLTLAATFGFYGYFKAALPLGASEGFLLEVLILAPAAAAILWWTGATGGGAFGGSTRDTLMLAGCGVATAVPLLCYATGARGLTLSTIGILQYTVPTAIFAIAVFVFGEPFGTGRAIAFPLIWAALALYTSALWRRR</sequence>
<dbReference type="Proteomes" id="UP000184292">
    <property type="component" value="Unassembled WGS sequence"/>
</dbReference>
<feature type="transmembrane region" description="Helical" evidence="9">
    <location>
        <begin position="123"/>
        <end position="141"/>
    </location>
</feature>
<evidence type="ECO:0000256" key="8">
    <source>
        <dbReference type="SAM" id="MobiDB-lite"/>
    </source>
</evidence>
<dbReference type="PANTHER" id="PTHR22911">
    <property type="entry name" value="ACYL-MALONYL CONDENSING ENZYME-RELATED"/>
    <property type="match status" value="1"/>
</dbReference>
<feature type="transmembrane region" description="Helical" evidence="9">
    <location>
        <begin position="59"/>
        <end position="79"/>
    </location>
</feature>
<dbReference type="AlphaFoldDB" id="A0A1M6DT09"/>
<keyword evidence="12" id="KW-1185">Reference proteome</keyword>
<keyword evidence="5 9" id="KW-0812">Transmembrane</keyword>
<organism evidence="11 12">
    <name type="scientific">Wenxinia saemankumensis</name>
    <dbReference type="NCBI Taxonomy" id="1447782"/>
    <lineage>
        <taxon>Bacteria</taxon>
        <taxon>Pseudomonadati</taxon>
        <taxon>Pseudomonadota</taxon>
        <taxon>Alphaproteobacteria</taxon>
        <taxon>Rhodobacterales</taxon>
        <taxon>Roseobacteraceae</taxon>
        <taxon>Wenxinia</taxon>
    </lineage>
</organism>
<feature type="transmembrane region" description="Helical" evidence="9">
    <location>
        <begin position="170"/>
        <end position="186"/>
    </location>
</feature>
<feature type="transmembrane region" description="Helical" evidence="9">
    <location>
        <begin position="148"/>
        <end position="164"/>
    </location>
</feature>
<dbReference type="OrthoDB" id="369870at2"/>
<gene>
    <name evidence="11" type="ORF">SAMN05444417_1586</name>
</gene>
<comment type="similarity">
    <text evidence="2">Belongs to the EamA transporter family.</text>
</comment>
<evidence type="ECO:0000256" key="4">
    <source>
        <dbReference type="ARBA" id="ARBA00022475"/>
    </source>
</evidence>
<accession>A0A1M6DT09</accession>
<dbReference type="RefSeq" id="WP_073327946.1">
    <property type="nucleotide sequence ID" value="NZ_FQYO01000003.1"/>
</dbReference>
<evidence type="ECO:0000256" key="9">
    <source>
        <dbReference type="SAM" id="Phobius"/>
    </source>
</evidence>
<dbReference type="InterPro" id="IPR000620">
    <property type="entry name" value="EamA_dom"/>
</dbReference>
<protein>
    <submittedName>
        <fullName evidence="11">Chloramphenicol-sensitive protein RarD</fullName>
    </submittedName>
</protein>
<evidence type="ECO:0000256" key="7">
    <source>
        <dbReference type="ARBA" id="ARBA00023136"/>
    </source>
</evidence>
<dbReference type="NCBIfam" id="TIGR00688">
    <property type="entry name" value="rarD"/>
    <property type="match status" value="1"/>
</dbReference>
<evidence type="ECO:0000256" key="6">
    <source>
        <dbReference type="ARBA" id="ARBA00022989"/>
    </source>
</evidence>
<evidence type="ECO:0000256" key="3">
    <source>
        <dbReference type="ARBA" id="ARBA00022448"/>
    </source>
</evidence>
<feature type="region of interest" description="Disordered" evidence="8">
    <location>
        <begin position="1"/>
        <end position="22"/>
    </location>
</feature>
<keyword evidence="6 9" id="KW-1133">Transmembrane helix</keyword>
<evidence type="ECO:0000259" key="10">
    <source>
        <dbReference type="Pfam" id="PF00892"/>
    </source>
</evidence>
<keyword evidence="7 9" id="KW-0472">Membrane</keyword>
<evidence type="ECO:0000256" key="2">
    <source>
        <dbReference type="ARBA" id="ARBA00007362"/>
    </source>
</evidence>
<proteinExistence type="inferred from homology"/>
<feature type="transmembrane region" description="Helical" evidence="9">
    <location>
        <begin position="29"/>
        <end position="47"/>
    </location>
</feature>
<name>A0A1M6DT09_9RHOB</name>
<feature type="transmembrane region" description="Helical" evidence="9">
    <location>
        <begin position="198"/>
        <end position="217"/>
    </location>
</feature>
<dbReference type="STRING" id="1447782.SAMN05444417_1586"/>
<dbReference type="EMBL" id="FQYO01000003">
    <property type="protein sequence ID" value="SHI76374.1"/>
    <property type="molecule type" value="Genomic_DNA"/>
</dbReference>
<dbReference type="InterPro" id="IPR037185">
    <property type="entry name" value="EmrE-like"/>
</dbReference>
<evidence type="ECO:0000256" key="5">
    <source>
        <dbReference type="ARBA" id="ARBA00022692"/>
    </source>
</evidence>
<keyword evidence="3" id="KW-0813">Transport</keyword>
<dbReference type="SUPFAM" id="SSF103481">
    <property type="entry name" value="Multidrug resistance efflux transporter EmrE"/>
    <property type="match status" value="2"/>
</dbReference>
<dbReference type="PANTHER" id="PTHR22911:SF137">
    <property type="entry name" value="SOLUTE CARRIER FAMILY 35 MEMBER G2-RELATED"/>
    <property type="match status" value="1"/>
</dbReference>
<feature type="compositionally biased region" description="Low complexity" evidence="8">
    <location>
        <begin position="1"/>
        <end position="16"/>
    </location>
</feature>
<keyword evidence="4" id="KW-1003">Cell membrane</keyword>
<feature type="transmembrane region" description="Helical" evidence="9">
    <location>
        <begin position="262"/>
        <end position="280"/>
    </location>
</feature>
<comment type="subcellular location">
    <subcellularLocation>
        <location evidence="1">Cell membrane</location>
        <topology evidence="1">Multi-pass membrane protein</topology>
    </subcellularLocation>
</comment>